<sequence>MVESDEKARAKRRLGKNIVGIYLAAGSSRRMGTSKQSLQMEEGISLGGIALVKALKCAAFEQVVVIVREGDTLAWLPEEARQERESGRCRVVECAEASLGMAYSLRMGIQVAEELAADGALVMLADQPFIETAMLDRLIDAYETGAEYHYVASGDKGVPKPPVMLGSGMWSAIASLKGDVGARALFHMPAYRGGVVEAEELTFMDIDTVPRYEEAKAIYKHINTLS</sequence>
<evidence type="ECO:0000313" key="2">
    <source>
        <dbReference type="EMBL" id="OAS13430.1"/>
    </source>
</evidence>
<dbReference type="InterPro" id="IPR025877">
    <property type="entry name" value="MobA-like_NTP_Trfase"/>
</dbReference>
<dbReference type="Proteomes" id="UP000078454">
    <property type="component" value="Unassembled WGS sequence"/>
</dbReference>
<dbReference type="Gene3D" id="3.90.550.10">
    <property type="entry name" value="Spore Coat Polysaccharide Biosynthesis Protein SpsA, Chain A"/>
    <property type="match status" value="1"/>
</dbReference>
<dbReference type="InterPro" id="IPR029044">
    <property type="entry name" value="Nucleotide-diphossugar_trans"/>
</dbReference>
<dbReference type="AlphaFoldDB" id="A0A197ZWQ1"/>
<reference evidence="2 3" key="1">
    <citation type="submission" date="2016-05" db="EMBL/GenBank/DDBJ databases">
        <title>Paenibacillus sp. 1ZS3-15 nov., isolated from the rhizosphere soil.</title>
        <authorList>
            <person name="Zhang X.X."/>
            <person name="Zhang J."/>
        </authorList>
    </citation>
    <scope>NUCLEOTIDE SEQUENCE [LARGE SCALE GENOMIC DNA]</scope>
    <source>
        <strain evidence="2 3">1ZS3-15</strain>
    </source>
</reference>
<gene>
    <name evidence="2" type="ORF">A8708_16300</name>
</gene>
<accession>A0A197ZWQ1</accession>
<dbReference type="PANTHER" id="PTHR43777">
    <property type="entry name" value="MOLYBDENUM COFACTOR CYTIDYLYLTRANSFERASE"/>
    <property type="match status" value="1"/>
</dbReference>
<comment type="caution">
    <text evidence="2">The sequence shown here is derived from an EMBL/GenBank/DDBJ whole genome shotgun (WGS) entry which is preliminary data.</text>
</comment>
<dbReference type="GO" id="GO:0016779">
    <property type="term" value="F:nucleotidyltransferase activity"/>
    <property type="evidence" value="ECO:0007669"/>
    <property type="project" value="UniProtKB-ARBA"/>
</dbReference>
<dbReference type="EMBL" id="LYPB01000094">
    <property type="protein sequence ID" value="OAS13430.1"/>
    <property type="molecule type" value="Genomic_DNA"/>
</dbReference>
<dbReference type="SUPFAM" id="SSF53448">
    <property type="entry name" value="Nucleotide-diphospho-sugar transferases"/>
    <property type="match status" value="1"/>
</dbReference>
<keyword evidence="3" id="KW-1185">Reference proteome</keyword>
<evidence type="ECO:0000259" key="1">
    <source>
        <dbReference type="Pfam" id="PF12804"/>
    </source>
</evidence>
<proteinExistence type="predicted"/>
<dbReference type="CDD" id="cd04182">
    <property type="entry name" value="GT_2_like_f"/>
    <property type="match status" value="1"/>
</dbReference>
<name>A0A197ZWQ1_9BACL</name>
<protein>
    <recommendedName>
        <fullName evidence="1">MobA-like NTP transferase domain-containing protein</fullName>
    </recommendedName>
</protein>
<organism evidence="2 3">
    <name type="scientific">Paenibacillus oryzisoli</name>
    <dbReference type="NCBI Taxonomy" id="1850517"/>
    <lineage>
        <taxon>Bacteria</taxon>
        <taxon>Bacillati</taxon>
        <taxon>Bacillota</taxon>
        <taxon>Bacilli</taxon>
        <taxon>Bacillales</taxon>
        <taxon>Paenibacillaceae</taxon>
        <taxon>Paenibacillus</taxon>
    </lineage>
</organism>
<feature type="domain" description="MobA-like NTP transferase" evidence="1">
    <location>
        <begin position="20"/>
        <end position="187"/>
    </location>
</feature>
<evidence type="ECO:0000313" key="3">
    <source>
        <dbReference type="Proteomes" id="UP000078454"/>
    </source>
</evidence>
<dbReference type="Pfam" id="PF12804">
    <property type="entry name" value="NTP_transf_3"/>
    <property type="match status" value="1"/>
</dbReference>
<dbReference type="PANTHER" id="PTHR43777:SF1">
    <property type="entry name" value="MOLYBDENUM COFACTOR CYTIDYLYLTRANSFERASE"/>
    <property type="match status" value="1"/>
</dbReference>
<dbReference type="STRING" id="1850517.A8708_16300"/>